<protein>
    <submittedName>
        <fullName evidence="1">Uncharacterized protein</fullName>
    </submittedName>
</protein>
<accession>A0A5C3KLC6</accession>
<evidence type="ECO:0000313" key="1">
    <source>
        <dbReference type="EMBL" id="TFK21056.1"/>
    </source>
</evidence>
<evidence type="ECO:0000313" key="2">
    <source>
        <dbReference type="Proteomes" id="UP000307440"/>
    </source>
</evidence>
<dbReference type="Proteomes" id="UP000307440">
    <property type="component" value="Unassembled WGS sequence"/>
</dbReference>
<keyword evidence="2" id="KW-1185">Reference proteome</keyword>
<gene>
    <name evidence="1" type="ORF">FA15DRAFT_672940</name>
</gene>
<name>A0A5C3KLC6_COPMA</name>
<dbReference type="EMBL" id="ML210280">
    <property type="protein sequence ID" value="TFK21056.1"/>
    <property type="molecule type" value="Genomic_DNA"/>
</dbReference>
<proteinExistence type="predicted"/>
<dbReference type="AlphaFoldDB" id="A0A5C3KLC6"/>
<organism evidence="1 2">
    <name type="scientific">Coprinopsis marcescibilis</name>
    <name type="common">Agaric fungus</name>
    <name type="synonym">Psathyrella marcescibilis</name>
    <dbReference type="NCBI Taxonomy" id="230819"/>
    <lineage>
        <taxon>Eukaryota</taxon>
        <taxon>Fungi</taxon>
        <taxon>Dikarya</taxon>
        <taxon>Basidiomycota</taxon>
        <taxon>Agaricomycotina</taxon>
        <taxon>Agaricomycetes</taxon>
        <taxon>Agaricomycetidae</taxon>
        <taxon>Agaricales</taxon>
        <taxon>Agaricineae</taxon>
        <taxon>Psathyrellaceae</taxon>
        <taxon>Coprinopsis</taxon>
    </lineage>
</organism>
<reference evidence="1 2" key="1">
    <citation type="journal article" date="2019" name="Nat. Ecol. Evol.">
        <title>Megaphylogeny resolves global patterns of mushroom evolution.</title>
        <authorList>
            <person name="Varga T."/>
            <person name="Krizsan K."/>
            <person name="Foldi C."/>
            <person name="Dima B."/>
            <person name="Sanchez-Garcia M."/>
            <person name="Sanchez-Ramirez S."/>
            <person name="Szollosi G.J."/>
            <person name="Szarkandi J.G."/>
            <person name="Papp V."/>
            <person name="Albert L."/>
            <person name="Andreopoulos W."/>
            <person name="Angelini C."/>
            <person name="Antonin V."/>
            <person name="Barry K.W."/>
            <person name="Bougher N.L."/>
            <person name="Buchanan P."/>
            <person name="Buyck B."/>
            <person name="Bense V."/>
            <person name="Catcheside P."/>
            <person name="Chovatia M."/>
            <person name="Cooper J."/>
            <person name="Damon W."/>
            <person name="Desjardin D."/>
            <person name="Finy P."/>
            <person name="Geml J."/>
            <person name="Haridas S."/>
            <person name="Hughes K."/>
            <person name="Justo A."/>
            <person name="Karasinski D."/>
            <person name="Kautmanova I."/>
            <person name="Kiss B."/>
            <person name="Kocsube S."/>
            <person name="Kotiranta H."/>
            <person name="LaButti K.M."/>
            <person name="Lechner B.E."/>
            <person name="Liimatainen K."/>
            <person name="Lipzen A."/>
            <person name="Lukacs Z."/>
            <person name="Mihaltcheva S."/>
            <person name="Morgado L.N."/>
            <person name="Niskanen T."/>
            <person name="Noordeloos M.E."/>
            <person name="Ohm R.A."/>
            <person name="Ortiz-Santana B."/>
            <person name="Ovrebo C."/>
            <person name="Racz N."/>
            <person name="Riley R."/>
            <person name="Savchenko A."/>
            <person name="Shiryaev A."/>
            <person name="Soop K."/>
            <person name="Spirin V."/>
            <person name="Szebenyi C."/>
            <person name="Tomsovsky M."/>
            <person name="Tulloss R.E."/>
            <person name="Uehling J."/>
            <person name="Grigoriev I.V."/>
            <person name="Vagvolgyi C."/>
            <person name="Papp T."/>
            <person name="Martin F.M."/>
            <person name="Miettinen O."/>
            <person name="Hibbett D.S."/>
            <person name="Nagy L.G."/>
        </authorList>
    </citation>
    <scope>NUCLEOTIDE SEQUENCE [LARGE SCALE GENOMIC DNA]</scope>
    <source>
        <strain evidence="1 2">CBS 121175</strain>
    </source>
</reference>
<sequence>MCISTDPSSPIPPARMCEGFPLPHAFHLLCVTVSVLLEAASSTSTSGTQSPWTMGDREKRVPEHFLRQCNSPRHIRNLRFVLAPIFPNLFLCSYRGHRTRSPCPCCPSGIAISL</sequence>